<accession>A0A1I3BQF6</accession>
<dbReference type="PIRSF" id="PIRSF036289">
    <property type="entry name" value="Glycosyl_hydrolase_malt_phosph"/>
    <property type="match status" value="1"/>
</dbReference>
<protein>
    <submittedName>
        <fullName evidence="9">Alpha,alpha-trehalose phosphorylase</fullName>
    </submittedName>
</protein>
<dbReference type="GO" id="GO:0016757">
    <property type="term" value="F:glycosyltransferase activity"/>
    <property type="evidence" value="ECO:0007669"/>
    <property type="project" value="UniProtKB-KW"/>
</dbReference>
<proteinExistence type="inferred from homology"/>
<keyword evidence="3" id="KW-0808">Transferase</keyword>
<feature type="domain" description="Glycoside hydrolase family 65 C-terminal" evidence="7">
    <location>
        <begin position="692"/>
        <end position="736"/>
    </location>
</feature>
<evidence type="ECO:0000313" key="10">
    <source>
        <dbReference type="Proteomes" id="UP000198668"/>
    </source>
</evidence>
<dbReference type="RefSeq" id="WP_092091753.1">
    <property type="nucleotide sequence ID" value="NZ_FOQE01000008.1"/>
</dbReference>
<dbReference type="InterPro" id="IPR017045">
    <property type="entry name" value="Malt_Pase/Glycosyl_Hdrlase"/>
</dbReference>
<evidence type="ECO:0000256" key="5">
    <source>
        <dbReference type="PIRSR" id="PIRSR036289-51"/>
    </source>
</evidence>
<dbReference type="PANTHER" id="PTHR11051:SF8">
    <property type="entry name" value="PROTEIN-GLUCOSYLGALACTOSYLHYDROXYLYSINE GLUCOSIDASE"/>
    <property type="match status" value="1"/>
</dbReference>
<dbReference type="InterPro" id="IPR011013">
    <property type="entry name" value="Gal_mutarotase_sf_dom"/>
</dbReference>
<evidence type="ECO:0000256" key="2">
    <source>
        <dbReference type="ARBA" id="ARBA00022676"/>
    </source>
</evidence>
<evidence type="ECO:0000259" key="7">
    <source>
        <dbReference type="Pfam" id="PF03633"/>
    </source>
</evidence>
<dbReference type="InterPro" id="IPR005195">
    <property type="entry name" value="Glyco_hydro_65_M"/>
</dbReference>
<dbReference type="GO" id="GO:0005975">
    <property type="term" value="P:carbohydrate metabolic process"/>
    <property type="evidence" value="ECO:0007669"/>
    <property type="project" value="InterPro"/>
</dbReference>
<comment type="similarity">
    <text evidence="1">Belongs to the glycosyl hydrolase 65 family.</text>
</comment>
<evidence type="ECO:0000259" key="8">
    <source>
        <dbReference type="Pfam" id="PF03636"/>
    </source>
</evidence>
<dbReference type="PANTHER" id="PTHR11051">
    <property type="entry name" value="GLYCOSYL HYDROLASE-RELATED"/>
    <property type="match status" value="1"/>
</dbReference>
<dbReference type="SUPFAM" id="SSF74650">
    <property type="entry name" value="Galactose mutarotase-like"/>
    <property type="match status" value="1"/>
</dbReference>
<evidence type="ECO:0000256" key="4">
    <source>
        <dbReference type="PIRSR" id="PIRSR036289-50"/>
    </source>
</evidence>
<dbReference type="InterPro" id="IPR008928">
    <property type="entry name" value="6-hairpin_glycosidase_sf"/>
</dbReference>
<feature type="domain" description="Glycoside hydrolase family 65 N-terminal" evidence="8">
    <location>
        <begin position="21"/>
        <end position="255"/>
    </location>
</feature>
<dbReference type="AlphaFoldDB" id="A0A1I3BQF6"/>
<dbReference type="Pfam" id="PF03632">
    <property type="entry name" value="Glyco_hydro_65m"/>
    <property type="match status" value="1"/>
</dbReference>
<sequence>MIDKFLIQQQDFPIERDPGFFETIFALSNGHFGTRGSREEAAFSHELVDEGTFINGFYESELITYGETAFGYAKEHQTIQRVPNGKMQTLIYRDQVLGRDGEILEEERKLDLKKATYERTFIWLAAGVKVRIETRRMASFEDPHLLLIETKLTNLSQAAEPLQFKTCLGPEKTEADQVSDDPRKAQARGNLHYEKLSEHFPLLETQTNRSRLAVVVGKKTTVKDEATEKQLTFDEANQTYEETFSFSLKPEETKVCQSAIYYGDFAPVTAHQAVSPAEIEKQLNQALNRFDNGFEEQAAHMSRFWEASGIELTGDDQLAQGLNFNLFHLYQAAGRDGQTNIAAKGLTGDGYEGHFFWDTEMYMLPFFIYTQPEIARQLLKYRHTILPQARERARELSIEKGAWFAWRTINGHEASAYYPAGTAQVHINGDIAYATQLYYETTKDETFMKAYGLELLIETARFWTSFGFFDEQDAFHITGVTGPDEYTVLVNNNYYTNRMAKNNLEAAFQYADKYWQQDGYQALFDHLEVKEEELAAWKKAAVNMKLLYDPDLKLTLQDEAALERKPWDLTTIPKENFPLLLHYHPVIIYQHQVSKQADTILAEYLFPDTVSIEQQRRDYLYYEKITTHDSSLSRSIFGIMASRLGFQEKAYPYFNSTALMDLTDLQGNTKDGIHAANLGGTWLSMVYGFAGMTVKEDGIHFEPHLPEQWEKLAFSIQYRQERFKVTITQEDVTVEKINK</sequence>
<dbReference type="GO" id="GO:0030246">
    <property type="term" value="F:carbohydrate binding"/>
    <property type="evidence" value="ECO:0007669"/>
    <property type="project" value="InterPro"/>
</dbReference>
<evidence type="ECO:0000256" key="3">
    <source>
        <dbReference type="ARBA" id="ARBA00022679"/>
    </source>
</evidence>
<dbReference type="Gene3D" id="2.70.98.40">
    <property type="entry name" value="Glycoside hydrolase, family 65, N-terminal domain"/>
    <property type="match status" value="1"/>
</dbReference>
<dbReference type="Gene3D" id="2.60.420.10">
    <property type="entry name" value="Maltose phosphorylase, domain 3"/>
    <property type="match status" value="1"/>
</dbReference>
<feature type="binding site" evidence="5">
    <location>
        <begin position="357"/>
        <end position="358"/>
    </location>
    <ligand>
        <name>substrate</name>
    </ligand>
</feature>
<dbReference type="Pfam" id="PF03636">
    <property type="entry name" value="Glyco_hydro_65N"/>
    <property type="match status" value="1"/>
</dbReference>
<dbReference type="GO" id="GO:0004553">
    <property type="term" value="F:hydrolase activity, hydrolyzing O-glycosyl compounds"/>
    <property type="evidence" value="ECO:0007669"/>
    <property type="project" value="TreeGrafter"/>
</dbReference>
<keyword evidence="2" id="KW-0328">Glycosyltransferase</keyword>
<feature type="domain" description="Glycoside hydrolase family 65 central catalytic" evidence="6">
    <location>
        <begin position="324"/>
        <end position="682"/>
    </location>
</feature>
<reference evidence="9 10" key="1">
    <citation type="submission" date="2016-10" db="EMBL/GenBank/DDBJ databases">
        <authorList>
            <person name="de Groot N.N."/>
        </authorList>
    </citation>
    <scope>NUCLEOTIDE SEQUENCE [LARGE SCALE GENOMIC DNA]</scope>
    <source>
        <strain evidence="9 10">DSM 27630</strain>
    </source>
</reference>
<evidence type="ECO:0000259" key="6">
    <source>
        <dbReference type="Pfam" id="PF03632"/>
    </source>
</evidence>
<dbReference type="SUPFAM" id="SSF48208">
    <property type="entry name" value="Six-hairpin glycosidases"/>
    <property type="match status" value="1"/>
</dbReference>
<dbReference type="InterPro" id="IPR005196">
    <property type="entry name" value="Glyco_hydro_65_N"/>
</dbReference>
<dbReference type="Gene3D" id="1.50.10.10">
    <property type="match status" value="1"/>
</dbReference>
<dbReference type="Proteomes" id="UP000198668">
    <property type="component" value="Unassembled WGS sequence"/>
</dbReference>
<feature type="binding site" evidence="5">
    <location>
        <begin position="595"/>
        <end position="596"/>
    </location>
    <ligand>
        <name>substrate</name>
    </ligand>
</feature>
<evidence type="ECO:0000256" key="1">
    <source>
        <dbReference type="ARBA" id="ARBA00006768"/>
    </source>
</evidence>
<evidence type="ECO:0000313" key="9">
    <source>
        <dbReference type="EMBL" id="SFH64139.1"/>
    </source>
</evidence>
<dbReference type="OrthoDB" id="9758855at2"/>
<dbReference type="InterPro" id="IPR005194">
    <property type="entry name" value="Glyco_hydro_65_C"/>
</dbReference>
<dbReference type="InterPro" id="IPR037018">
    <property type="entry name" value="GH65_N"/>
</dbReference>
<dbReference type="EMBL" id="FOQE01000008">
    <property type="protein sequence ID" value="SFH64139.1"/>
    <property type="molecule type" value="Genomic_DNA"/>
</dbReference>
<keyword evidence="10" id="KW-1185">Reference proteome</keyword>
<organism evidence="9 10">
    <name type="scientific">Pisciglobus halotolerans</name>
    <dbReference type="NCBI Taxonomy" id="745365"/>
    <lineage>
        <taxon>Bacteria</taxon>
        <taxon>Bacillati</taxon>
        <taxon>Bacillota</taxon>
        <taxon>Bacilli</taxon>
        <taxon>Lactobacillales</taxon>
        <taxon>Carnobacteriaceae</taxon>
    </lineage>
</organism>
<feature type="active site" description="Proton donor" evidence="4">
    <location>
        <position position="485"/>
    </location>
</feature>
<name>A0A1I3BQF6_9LACT</name>
<gene>
    <name evidence="9" type="ORF">SAMN04489868_10841</name>
</gene>
<dbReference type="Pfam" id="PF03633">
    <property type="entry name" value="Glyco_hydro_65C"/>
    <property type="match status" value="1"/>
</dbReference>
<dbReference type="InterPro" id="IPR012341">
    <property type="entry name" value="6hp_glycosidase-like_sf"/>
</dbReference>